<proteinExistence type="predicted"/>
<sequence>MNNLDLGHVRMAAIAVSVDWDARCIGQVKENMQKKILKLEKLRCVGSTTEVSSSSVVDDLLQFQVLSRKGFRL</sequence>
<protein>
    <submittedName>
        <fullName evidence="1">Uncharacterized protein</fullName>
    </submittedName>
</protein>
<organism evidence="1 2">
    <name type="scientific">Cinnamomum micranthum f. kanehirae</name>
    <dbReference type="NCBI Taxonomy" id="337451"/>
    <lineage>
        <taxon>Eukaryota</taxon>
        <taxon>Viridiplantae</taxon>
        <taxon>Streptophyta</taxon>
        <taxon>Embryophyta</taxon>
        <taxon>Tracheophyta</taxon>
        <taxon>Spermatophyta</taxon>
        <taxon>Magnoliopsida</taxon>
        <taxon>Magnoliidae</taxon>
        <taxon>Laurales</taxon>
        <taxon>Lauraceae</taxon>
        <taxon>Cinnamomum</taxon>
    </lineage>
</organism>
<dbReference type="Proteomes" id="UP000283530">
    <property type="component" value="Unassembled WGS sequence"/>
</dbReference>
<accession>A0A3S3MGV7</accession>
<dbReference type="EMBL" id="QPKB01000001">
    <property type="protein sequence ID" value="RWR73497.1"/>
    <property type="molecule type" value="Genomic_DNA"/>
</dbReference>
<gene>
    <name evidence="1" type="ORF">CKAN_00178100</name>
</gene>
<reference evidence="1 2" key="1">
    <citation type="journal article" date="2019" name="Nat. Plants">
        <title>Stout camphor tree genome fills gaps in understanding of flowering plant genome evolution.</title>
        <authorList>
            <person name="Chaw S.M."/>
            <person name="Liu Y.C."/>
            <person name="Wu Y.W."/>
            <person name="Wang H.Y."/>
            <person name="Lin C.I."/>
            <person name="Wu C.S."/>
            <person name="Ke H.M."/>
            <person name="Chang L.Y."/>
            <person name="Hsu C.Y."/>
            <person name="Yang H.T."/>
            <person name="Sudianto E."/>
            <person name="Hsu M.H."/>
            <person name="Wu K.P."/>
            <person name="Wang L.N."/>
            <person name="Leebens-Mack J.H."/>
            <person name="Tsai I.J."/>
        </authorList>
    </citation>
    <scope>NUCLEOTIDE SEQUENCE [LARGE SCALE GENOMIC DNA]</scope>
    <source>
        <strain evidence="2">cv. Chaw 1501</strain>
        <tissue evidence="1">Young leaves</tissue>
    </source>
</reference>
<comment type="caution">
    <text evidence="1">The sequence shown here is derived from an EMBL/GenBank/DDBJ whole genome shotgun (WGS) entry which is preliminary data.</text>
</comment>
<keyword evidence="2" id="KW-1185">Reference proteome</keyword>
<name>A0A3S3MGV7_9MAGN</name>
<dbReference type="AlphaFoldDB" id="A0A3S3MGV7"/>
<evidence type="ECO:0000313" key="1">
    <source>
        <dbReference type="EMBL" id="RWR73497.1"/>
    </source>
</evidence>
<evidence type="ECO:0000313" key="2">
    <source>
        <dbReference type="Proteomes" id="UP000283530"/>
    </source>
</evidence>